<dbReference type="PRINTS" id="PR00081">
    <property type="entry name" value="GDHRDH"/>
</dbReference>
<dbReference type="PROSITE" id="PS00061">
    <property type="entry name" value="ADH_SHORT"/>
    <property type="match status" value="1"/>
</dbReference>
<keyword evidence="3" id="KW-0560">Oxidoreductase</keyword>
<protein>
    <recommendedName>
        <fullName evidence="6">NAD(P)-binding protein</fullName>
    </recommendedName>
</protein>
<keyword evidence="5" id="KW-1185">Reference proteome</keyword>
<comment type="similarity">
    <text evidence="1">Belongs to the short-chain dehydrogenases/reductases (SDR) family.</text>
</comment>
<dbReference type="GO" id="GO:0016491">
    <property type="term" value="F:oxidoreductase activity"/>
    <property type="evidence" value="ECO:0007669"/>
    <property type="project" value="UniProtKB-KW"/>
</dbReference>
<gene>
    <name evidence="4" type="ORF">PDIGIT_LOCUS4929</name>
</gene>
<dbReference type="Proteomes" id="UP001152607">
    <property type="component" value="Unassembled WGS sequence"/>
</dbReference>
<evidence type="ECO:0000313" key="4">
    <source>
        <dbReference type="EMBL" id="CAI6331900.1"/>
    </source>
</evidence>
<dbReference type="EMBL" id="CAOQHR010000003">
    <property type="protein sequence ID" value="CAI6331900.1"/>
    <property type="molecule type" value="Genomic_DNA"/>
</dbReference>
<dbReference type="InterPro" id="IPR036291">
    <property type="entry name" value="NAD(P)-bd_dom_sf"/>
</dbReference>
<dbReference type="InterPro" id="IPR002347">
    <property type="entry name" value="SDR_fam"/>
</dbReference>
<evidence type="ECO:0000256" key="1">
    <source>
        <dbReference type="ARBA" id="ARBA00006484"/>
    </source>
</evidence>
<evidence type="ECO:0000256" key="3">
    <source>
        <dbReference type="ARBA" id="ARBA00023002"/>
    </source>
</evidence>
<proteinExistence type="inferred from homology"/>
<dbReference type="Gene3D" id="3.40.50.720">
    <property type="entry name" value="NAD(P)-binding Rossmann-like Domain"/>
    <property type="match status" value="1"/>
</dbReference>
<comment type="caution">
    <text evidence="4">The sequence shown here is derived from an EMBL/GenBank/DDBJ whole genome shotgun (WGS) entry which is preliminary data.</text>
</comment>
<dbReference type="SUPFAM" id="SSF51735">
    <property type="entry name" value="NAD(P)-binding Rossmann-fold domains"/>
    <property type="match status" value="1"/>
</dbReference>
<sequence>MSALIDIFKAMFFGGGIRKFNPAVDIPSLAGKVILVTGANAGIGKQTAIELAQHQPAEIWIGARNVQSGNEAASEIKAVASPETIVNVVQMDLSSLASVKTAAKQVVEKTDRMDILLLNAGMMAGPPGVTEDGYEKQFATNFVGHALLLKLLTPNLLRAAQDPKGATEPRVVILSSAGHKASVLPKEGIDFSTLKTDQMHMGGMTKYCQSKLADAVYAAPIAKRYPQFTTVAINPGEVLTDLFNKGKDGGGRLMALLVAVVLPLIGKPVTEGCKNSLWSATSSEVESGRFYDPIGKTGAESENVKNGKLGERLWEWTESELNGHTL</sequence>
<keyword evidence="2" id="KW-0521">NADP</keyword>
<dbReference type="PANTHER" id="PTHR24320">
    <property type="entry name" value="RETINOL DEHYDROGENASE"/>
    <property type="match status" value="1"/>
</dbReference>
<name>A0A9W4XNS6_9PLEO</name>
<dbReference type="AlphaFoldDB" id="A0A9W4XNS6"/>
<dbReference type="InterPro" id="IPR020904">
    <property type="entry name" value="Sc_DH/Rdtase_CS"/>
</dbReference>
<organism evidence="4 5">
    <name type="scientific">Periconia digitata</name>
    <dbReference type="NCBI Taxonomy" id="1303443"/>
    <lineage>
        <taxon>Eukaryota</taxon>
        <taxon>Fungi</taxon>
        <taxon>Dikarya</taxon>
        <taxon>Ascomycota</taxon>
        <taxon>Pezizomycotina</taxon>
        <taxon>Dothideomycetes</taxon>
        <taxon>Pleosporomycetidae</taxon>
        <taxon>Pleosporales</taxon>
        <taxon>Massarineae</taxon>
        <taxon>Periconiaceae</taxon>
        <taxon>Periconia</taxon>
    </lineage>
</organism>
<evidence type="ECO:0000313" key="5">
    <source>
        <dbReference type="Proteomes" id="UP001152607"/>
    </source>
</evidence>
<dbReference type="OrthoDB" id="191139at2759"/>
<dbReference type="Pfam" id="PF00106">
    <property type="entry name" value="adh_short"/>
    <property type="match status" value="1"/>
</dbReference>
<evidence type="ECO:0000256" key="2">
    <source>
        <dbReference type="ARBA" id="ARBA00022857"/>
    </source>
</evidence>
<reference evidence="4" key="1">
    <citation type="submission" date="2023-01" db="EMBL/GenBank/DDBJ databases">
        <authorList>
            <person name="Van Ghelder C."/>
            <person name="Rancurel C."/>
        </authorList>
    </citation>
    <scope>NUCLEOTIDE SEQUENCE</scope>
    <source>
        <strain evidence="4">CNCM I-4278</strain>
    </source>
</reference>
<accession>A0A9W4XNS6</accession>
<dbReference type="PANTHER" id="PTHR24320:SF282">
    <property type="entry name" value="WW DOMAIN-CONTAINING OXIDOREDUCTASE"/>
    <property type="match status" value="1"/>
</dbReference>
<evidence type="ECO:0008006" key="6">
    <source>
        <dbReference type="Google" id="ProtNLM"/>
    </source>
</evidence>